<dbReference type="AlphaFoldDB" id="A0A9D4BC91"/>
<sequence>MLGNPLAPSEIYSLTKKFVLGEWNLRTDNLSSRRHTFTRPAKTLRPPDRYSASIVLDRAITRLRMGTTLLPGGAGKYVLGIDPACPRCQEPLTAPHMLLHCPNHKAQRDHLEAALHSHGLVFKPYQRARPQGSS</sequence>
<reference evidence="1" key="2">
    <citation type="submission" date="2020-11" db="EMBL/GenBank/DDBJ databases">
        <authorList>
            <person name="McCartney M.A."/>
            <person name="Auch B."/>
            <person name="Kono T."/>
            <person name="Mallez S."/>
            <person name="Becker A."/>
            <person name="Gohl D.M."/>
            <person name="Silverstein K.A.T."/>
            <person name="Koren S."/>
            <person name="Bechman K.B."/>
            <person name="Herman A."/>
            <person name="Abrahante J.E."/>
            <person name="Garbe J."/>
        </authorList>
    </citation>
    <scope>NUCLEOTIDE SEQUENCE</scope>
    <source>
        <strain evidence="1">Duluth1</strain>
        <tissue evidence="1">Whole animal</tissue>
    </source>
</reference>
<protein>
    <submittedName>
        <fullName evidence="1">Uncharacterized protein</fullName>
    </submittedName>
</protein>
<gene>
    <name evidence="1" type="ORF">DPMN_191163</name>
</gene>
<comment type="caution">
    <text evidence="1">The sequence shown here is derived from an EMBL/GenBank/DDBJ whole genome shotgun (WGS) entry which is preliminary data.</text>
</comment>
<reference evidence="1" key="1">
    <citation type="journal article" date="2019" name="bioRxiv">
        <title>The Genome of the Zebra Mussel, Dreissena polymorpha: A Resource for Invasive Species Research.</title>
        <authorList>
            <person name="McCartney M.A."/>
            <person name="Auch B."/>
            <person name="Kono T."/>
            <person name="Mallez S."/>
            <person name="Zhang Y."/>
            <person name="Obille A."/>
            <person name="Becker A."/>
            <person name="Abrahante J.E."/>
            <person name="Garbe J."/>
            <person name="Badalamenti J.P."/>
            <person name="Herman A."/>
            <person name="Mangelson H."/>
            <person name="Liachko I."/>
            <person name="Sullivan S."/>
            <person name="Sone E.D."/>
            <person name="Koren S."/>
            <person name="Silverstein K.A.T."/>
            <person name="Beckman K.B."/>
            <person name="Gohl D.M."/>
        </authorList>
    </citation>
    <scope>NUCLEOTIDE SEQUENCE</scope>
    <source>
        <strain evidence="1">Duluth1</strain>
        <tissue evidence="1">Whole animal</tissue>
    </source>
</reference>
<accession>A0A9D4BC91</accession>
<proteinExistence type="predicted"/>
<evidence type="ECO:0000313" key="1">
    <source>
        <dbReference type="EMBL" id="KAH3689918.1"/>
    </source>
</evidence>
<evidence type="ECO:0000313" key="2">
    <source>
        <dbReference type="Proteomes" id="UP000828390"/>
    </source>
</evidence>
<dbReference type="Proteomes" id="UP000828390">
    <property type="component" value="Unassembled WGS sequence"/>
</dbReference>
<keyword evidence="2" id="KW-1185">Reference proteome</keyword>
<dbReference type="EMBL" id="JAIWYP010000088">
    <property type="protein sequence ID" value="KAH3689918.1"/>
    <property type="molecule type" value="Genomic_DNA"/>
</dbReference>
<organism evidence="1 2">
    <name type="scientific">Dreissena polymorpha</name>
    <name type="common">Zebra mussel</name>
    <name type="synonym">Mytilus polymorpha</name>
    <dbReference type="NCBI Taxonomy" id="45954"/>
    <lineage>
        <taxon>Eukaryota</taxon>
        <taxon>Metazoa</taxon>
        <taxon>Spiralia</taxon>
        <taxon>Lophotrochozoa</taxon>
        <taxon>Mollusca</taxon>
        <taxon>Bivalvia</taxon>
        <taxon>Autobranchia</taxon>
        <taxon>Heteroconchia</taxon>
        <taxon>Euheterodonta</taxon>
        <taxon>Imparidentia</taxon>
        <taxon>Neoheterodontei</taxon>
        <taxon>Myida</taxon>
        <taxon>Dreissenoidea</taxon>
        <taxon>Dreissenidae</taxon>
        <taxon>Dreissena</taxon>
    </lineage>
</organism>
<name>A0A9D4BC91_DREPO</name>